<evidence type="ECO:0000256" key="6">
    <source>
        <dbReference type="SAM" id="Coils"/>
    </source>
</evidence>
<keyword evidence="7" id="KW-1185">Reference proteome</keyword>
<protein>
    <recommendedName>
        <fullName evidence="3">BLOC-1-related complex subunit 7</fullName>
    </recommendedName>
</protein>
<keyword evidence="4" id="KW-0472">Membrane</keyword>
<organism evidence="7 8">
    <name type="scientific">Globodera rostochiensis</name>
    <name type="common">Golden nematode worm</name>
    <name type="synonym">Heterodera rostochiensis</name>
    <dbReference type="NCBI Taxonomy" id="31243"/>
    <lineage>
        <taxon>Eukaryota</taxon>
        <taxon>Metazoa</taxon>
        <taxon>Ecdysozoa</taxon>
        <taxon>Nematoda</taxon>
        <taxon>Chromadorea</taxon>
        <taxon>Rhabditida</taxon>
        <taxon>Tylenchina</taxon>
        <taxon>Tylenchomorpha</taxon>
        <taxon>Tylenchoidea</taxon>
        <taxon>Heteroderidae</taxon>
        <taxon>Heteroderinae</taxon>
        <taxon>Globodera</taxon>
    </lineage>
</organism>
<comment type="subcellular location">
    <subcellularLocation>
        <location evidence="1">Lysosome membrane</location>
    </subcellularLocation>
</comment>
<name>A0A914HX32_GLORO</name>
<keyword evidence="6" id="KW-0175">Coiled coil</keyword>
<evidence type="ECO:0000256" key="2">
    <source>
        <dbReference type="ARBA" id="ARBA00005433"/>
    </source>
</evidence>
<reference evidence="8" key="1">
    <citation type="submission" date="2022-11" db="UniProtKB">
        <authorList>
            <consortium name="WormBaseParasite"/>
        </authorList>
    </citation>
    <scope>IDENTIFICATION</scope>
</reference>
<dbReference type="Pfam" id="PF16088">
    <property type="entry name" value="BORCS7"/>
    <property type="match status" value="1"/>
</dbReference>
<feature type="coiled-coil region" evidence="6">
    <location>
        <begin position="60"/>
        <end position="87"/>
    </location>
</feature>
<comment type="similarity">
    <text evidence="2">Belongs to the BORCS7 family.</text>
</comment>
<dbReference type="GO" id="GO:0005765">
    <property type="term" value="C:lysosomal membrane"/>
    <property type="evidence" value="ECO:0007669"/>
    <property type="project" value="UniProtKB-SubCell"/>
</dbReference>
<evidence type="ECO:0000256" key="1">
    <source>
        <dbReference type="ARBA" id="ARBA00004656"/>
    </source>
</evidence>
<dbReference type="Proteomes" id="UP000887572">
    <property type="component" value="Unplaced"/>
</dbReference>
<dbReference type="InterPro" id="IPR032143">
    <property type="entry name" value="BORCS7"/>
</dbReference>
<evidence type="ECO:0000256" key="5">
    <source>
        <dbReference type="ARBA" id="ARBA00023228"/>
    </source>
</evidence>
<keyword evidence="5" id="KW-0458">Lysosome</keyword>
<evidence type="ECO:0000313" key="8">
    <source>
        <dbReference type="WBParaSite" id="Gr19_v10_g4828.t1"/>
    </source>
</evidence>
<evidence type="ECO:0000256" key="4">
    <source>
        <dbReference type="ARBA" id="ARBA00023136"/>
    </source>
</evidence>
<accession>A0A914HX32</accession>
<dbReference type="AlphaFoldDB" id="A0A914HX32"/>
<proteinExistence type="inferred from homology"/>
<evidence type="ECO:0000256" key="3">
    <source>
        <dbReference type="ARBA" id="ARBA00022295"/>
    </source>
</evidence>
<sequence length="146" mass="16477">MPNPKAVKKVTLEGRTRLPQRVQDIVIELGSAMTSVQQTSGSTDLLVTSIRNLTAADGIMANSAQNLEKIEKQMQRLEAQTNGTEQGLQNVAIKKEEERPIRIEEKHERSEIRLGTPKAGRSVYILQHSLARCRRVSISRTFFFEF</sequence>
<dbReference type="WBParaSite" id="Gr19_v10_g4828.t1">
    <property type="protein sequence ID" value="Gr19_v10_g4828.t1"/>
    <property type="gene ID" value="Gr19_v10_g4828"/>
</dbReference>
<evidence type="ECO:0000313" key="7">
    <source>
        <dbReference type="Proteomes" id="UP000887572"/>
    </source>
</evidence>